<keyword evidence="3 8" id="KW-0378">Hydrolase</keyword>
<feature type="transmembrane region" description="Helical" evidence="10">
    <location>
        <begin position="85"/>
        <end position="105"/>
    </location>
</feature>
<evidence type="ECO:0000256" key="5">
    <source>
        <dbReference type="ARBA" id="ARBA00038903"/>
    </source>
</evidence>
<dbReference type="Gene3D" id="3.30.420.150">
    <property type="entry name" value="Exopolyphosphatase. Domain 2"/>
    <property type="match status" value="1"/>
</dbReference>
<evidence type="ECO:0000256" key="3">
    <source>
        <dbReference type="ARBA" id="ARBA00022801"/>
    </source>
</evidence>
<organism evidence="11 12">
    <name type="scientific">Lyophyllum shimeji</name>
    <name type="common">Hon-shimeji</name>
    <name type="synonym">Tricholoma shimeji</name>
    <dbReference type="NCBI Taxonomy" id="47721"/>
    <lineage>
        <taxon>Eukaryota</taxon>
        <taxon>Fungi</taxon>
        <taxon>Dikarya</taxon>
        <taxon>Basidiomycota</taxon>
        <taxon>Agaricomycotina</taxon>
        <taxon>Agaricomycetes</taxon>
        <taxon>Agaricomycetidae</taxon>
        <taxon>Agaricales</taxon>
        <taxon>Tricholomatineae</taxon>
        <taxon>Lyophyllaceae</taxon>
        <taxon>Lyophyllum</taxon>
    </lineage>
</organism>
<dbReference type="GO" id="GO:0006487">
    <property type="term" value="P:protein N-linked glycosylation"/>
    <property type="evidence" value="ECO:0007669"/>
    <property type="project" value="TreeGrafter"/>
</dbReference>
<dbReference type="GO" id="GO:0004382">
    <property type="term" value="F:GDP phosphatase activity"/>
    <property type="evidence" value="ECO:0007669"/>
    <property type="project" value="UniProtKB-EC"/>
</dbReference>
<proteinExistence type="inferred from homology"/>
<accession>A0A9P3PNN9</accession>
<protein>
    <recommendedName>
        <fullName evidence="5">guanosine-diphosphatase</fullName>
        <ecNumber evidence="5">3.6.1.42</ecNumber>
    </recommendedName>
</protein>
<evidence type="ECO:0000313" key="12">
    <source>
        <dbReference type="Proteomes" id="UP001063166"/>
    </source>
</evidence>
<evidence type="ECO:0000256" key="4">
    <source>
        <dbReference type="ARBA" id="ARBA00037742"/>
    </source>
</evidence>
<dbReference type="Pfam" id="PF01150">
    <property type="entry name" value="GDA1_CD39"/>
    <property type="match status" value="1"/>
</dbReference>
<gene>
    <name evidence="11" type="primary">GDA1</name>
    <name evidence="11" type="ORF">LshimejAT787_0506440</name>
</gene>
<keyword evidence="10" id="KW-1133">Transmembrane helix</keyword>
<comment type="similarity">
    <text evidence="2 8">Belongs to the GDA1/CD39 NTPase family.</text>
</comment>
<feature type="compositionally biased region" description="Low complexity" evidence="9">
    <location>
        <begin position="131"/>
        <end position="156"/>
    </location>
</feature>
<dbReference type="PROSITE" id="PS01238">
    <property type="entry name" value="GDA1_CD39_NTPASE"/>
    <property type="match status" value="1"/>
</dbReference>
<keyword evidence="10" id="KW-0472">Membrane</keyword>
<feature type="compositionally biased region" description="Low complexity" evidence="9">
    <location>
        <begin position="38"/>
        <end position="50"/>
    </location>
</feature>
<evidence type="ECO:0000256" key="6">
    <source>
        <dbReference type="PIRSR" id="PIRSR600407-1"/>
    </source>
</evidence>
<evidence type="ECO:0000256" key="9">
    <source>
        <dbReference type="SAM" id="MobiDB-lite"/>
    </source>
</evidence>
<comment type="subcellular location">
    <subcellularLocation>
        <location evidence="1">Golgi apparatus membrane</location>
        <topology evidence="1">Single-pass type II membrane protein</topology>
    </subcellularLocation>
</comment>
<dbReference type="PANTHER" id="PTHR11782:SF83">
    <property type="entry name" value="GUANOSINE-DIPHOSPHATASE"/>
    <property type="match status" value="1"/>
</dbReference>
<evidence type="ECO:0000256" key="7">
    <source>
        <dbReference type="PIRSR" id="PIRSR600407-2"/>
    </source>
</evidence>
<feature type="binding site" evidence="7">
    <location>
        <begin position="347"/>
        <end position="351"/>
    </location>
    <ligand>
        <name>ATP</name>
        <dbReference type="ChEBI" id="CHEBI:30616"/>
    </ligand>
</feature>
<keyword evidence="12" id="KW-1185">Reference proteome</keyword>
<dbReference type="GO" id="GO:0017111">
    <property type="term" value="F:ribonucleoside triphosphate phosphatase activity"/>
    <property type="evidence" value="ECO:0007669"/>
    <property type="project" value="TreeGrafter"/>
</dbReference>
<keyword evidence="7" id="KW-0547">Nucleotide-binding</keyword>
<sequence>MLAARLIGSGHNNQAAAIKSKSISQPPPSHSDSPSPPSSSSSATATSSQSHARKRSRIMAISPRSANYERLEGGMGVSRNPARRFAWRKFAIGAAILIGIVWFVGPREPRSLYWGAGKDKAHHYPGTEVDTSPLPSPSSTSSNTNTNTNTPSPATSFETDPDPTKTSFCTSPHTPGAPLVQYALMIDAGSTGSRIHIYKFHNCLSSPSLEWEVLNMTQPGLSSYAASPLSAAQSLDILMEEAVRVVPRELRRCAPVAVKATAGLRRLEGTQARDILEAVEERLRSAWGFPLAAQEPVAVMDGKDEGVYAWITANYLQGTLGDRKDKETGEGKGTGKEGTYAVLDLGGASTQIAFEPVDANAVLAEGDHRFELAFAGAKHVLYQHSYLGYGLMTARKHVHKLVDFMAGIRSSGAEEVREVGNPCLAKGTSRTVEVEDAKGDKRNVTMVGEEIGSFDACNRLMDMVVAKDTICKVRPCSFNGVYQPSILDTFPTGNVLLLSYFYDRMAPLLPPPSTPSATTPPSDPDTPLSIPLSAFASTARIVCEGRTAWLDHWGAQPHLMRELEGRPEWCLDLTFMYALLGRGYGFEEGREVKLAKRMEGKELGWCLGATLALVGGELRCTD</sequence>
<comment type="caution">
    <text evidence="11">The sequence shown here is derived from an EMBL/GenBank/DDBJ whole genome shotgun (WGS) entry which is preliminary data.</text>
</comment>
<reference evidence="11" key="1">
    <citation type="submission" date="2022-07" db="EMBL/GenBank/DDBJ databases">
        <title>The genome of Lyophyllum shimeji provides insight into the initial evolution of ectomycorrhizal fungal genome.</title>
        <authorList>
            <person name="Kobayashi Y."/>
            <person name="Shibata T."/>
            <person name="Hirakawa H."/>
            <person name="Shigenobu S."/>
            <person name="Nishiyama T."/>
            <person name="Yamada A."/>
            <person name="Hasebe M."/>
            <person name="Kawaguchi M."/>
        </authorList>
    </citation>
    <scope>NUCLEOTIDE SEQUENCE</scope>
    <source>
        <strain evidence="11">AT787</strain>
    </source>
</reference>
<dbReference type="GO" id="GO:0005524">
    <property type="term" value="F:ATP binding"/>
    <property type="evidence" value="ECO:0007669"/>
    <property type="project" value="UniProtKB-KW"/>
</dbReference>
<evidence type="ECO:0000313" key="11">
    <source>
        <dbReference type="EMBL" id="GLB38779.1"/>
    </source>
</evidence>
<dbReference type="EC" id="3.6.1.42" evidence="5"/>
<name>A0A9P3PNN9_LYOSH</name>
<evidence type="ECO:0000256" key="10">
    <source>
        <dbReference type="SAM" id="Phobius"/>
    </source>
</evidence>
<dbReference type="Proteomes" id="UP001063166">
    <property type="component" value="Unassembled WGS sequence"/>
</dbReference>
<dbReference type="GO" id="GO:0000139">
    <property type="term" value="C:Golgi membrane"/>
    <property type="evidence" value="ECO:0007669"/>
    <property type="project" value="UniProtKB-SubCell"/>
</dbReference>
<dbReference type="AlphaFoldDB" id="A0A9P3PNN9"/>
<keyword evidence="10" id="KW-0812">Transmembrane</keyword>
<dbReference type="OrthoDB" id="6372431at2759"/>
<dbReference type="Gene3D" id="3.30.420.40">
    <property type="match status" value="1"/>
</dbReference>
<dbReference type="EMBL" id="BRPK01000005">
    <property type="protein sequence ID" value="GLB38779.1"/>
    <property type="molecule type" value="Genomic_DNA"/>
</dbReference>
<dbReference type="GO" id="GO:0009134">
    <property type="term" value="P:nucleoside diphosphate catabolic process"/>
    <property type="evidence" value="ECO:0007669"/>
    <property type="project" value="TreeGrafter"/>
</dbReference>
<comment type="function">
    <text evidence="4">After transfer of sugars to endogenous macromolecular acceptors, the enzyme converts nucleoside diphosphates to nucleoside monophosphates which in turn exit the Golgi lumen in a coupled antiporter reaction, allowing entry of additional nucleotide sugar from the cytosol.</text>
</comment>
<feature type="compositionally biased region" description="Pro residues" evidence="9">
    <location>
        <begin position="25"/>
        <end position="37"/>
    </location>
</feature>
<dbReference type="PANTHER" id="PTHR11782">
    <property type="entry name" value="ADENOSINE/GUANOSINE DIPHOSPHATASE"/>
    <property type="match status" value="1"/>
</dbReference>
<dbReference type="CDD" id="cd24040">
    <property type="entry name" value="ASKHA_NBD_GDA1"/>
    <property type="match status" value="1"/>
</dbReference>
<dbReference type="InterPro" id="IPR000407">
    <property type="entry name" value="GDA1_CD39_NTPase"/>
</dbReference>
<evidence type="ECO:0000256" key="2">
    <source>
        <dbReference type="ARBA" id="ARBA00009283"/>
    </source>
</evidence>
<feature type="region of interest" description="Disordered" evidence="9">
    <location>
        <begin position="1"/>
        <end position="63"/>
    </location>
</feature>
<keyword evidence="7" id="KW-0067">ATP-binding</keyword>
<dbReference type="GO" id="GO:0045134">
    <property type="term" value="F:UDP phosphatase activity"/>
    <property type="evidence" value="ECO:0007669"/>
    <property type="project" value="TreeGrafter"/>
</dbReference>
<feature type="region of interest" description="Disordered" evidence="9">
    <location>
        <begin position="124"/>
        <end position="172"/>
    </location>
</feature>
<feature type="active site" description="Proton acceptor" evidence="6">
    <location>
        <position position="305"/>
    </location>
</feature>
<evidence type="ECO:0000256" key="1">
    <source>
        <dbReference type="ARBA" id="ARBA00004323"/>
    </source>
</evidence>
<evidence type="ECO:0000256" key="8">
    <source>
        <dbReference type="RuleBase" id="RU003833"/>
    </source>
</evidence>